<sequence length="416" mass="47021">MVFKPRTFKPRTAPSISVGNNSNIAEHPNSIGQMSVVENTEINSPAIIEGQVTGSIDSAVKQAIERYKSDLKEADISHQEVFQRVVMQLNQIDAYSARGIATLGHESAEKIAQYSDSMLKQVRTKDLEEMGDNLNQVVGLAKGVDLSGLVGKDSFFGKIVAKFKYSKEAILAQFNSVSTQLDRVVKEIDSQQKRLQERSIQLETVFTQNIIQYKALTEAIVYGESRRLLINDKVELLSMELEVENSPLKVQQLDDLKSFCDRLEKRIHDLKSLQMLALQTAPMIRMVQTNNITLVEKFDNIKTLTIPSWKKQFTLAISMLEQRKSLELAGKIDNATNDLIKKNADLLRQNTLQSARENQRSVVDIETLEYVQNSLISTLQDVVSIEQEGARNRQIADEKMVNMKNERSQFLKGNKE</sequence>
<comment type="caution">
    <text evidence="4">The sequence shown here is derived from an EMBL/GenBank/DDBJ whole genome shotgun (WGS) entry which is preliminary data.</text>
</comment>
<evidence type="ECO:0000313" key="4">
    <source>
        <dbReference type="EMBL" id="GLT19696.1"/>
    </source>
</evidence>
<protein>
    <recommendedName>
        <fullName evidence="6">Toxic anion resistance protein</fullName>
    </recommendedName>
</protein>
<evidence type="ECO:0000256" key="1">
    <source>
        <dbReference type="ARBA" id="ARBA00005541"/>
    </source>
</evidence>
<dbReference type="PANTHER" id="PTHR38432:SF1">
    <property type="entry name" value="TELA-LIKE PROTEIN SAOUHSC_01408"/>
    <property type="match status" value="1"/>
</dbReference>
<dbReference type="PIRSF" id="PIRSF026508">
    <property type="entry name" value="TelA"/>
    <property type="match status" value="1"/>
</dbReference>
<organism evidence="4 5">
    <name type="scientific">Vibrio zhanjiangensis</name>
    <dbReference type="NCBI Taxonomy" id="1046128"/>
    <lineage>
        <taxon>Bacteria</taxon>
        <taxon>Pseudomonadati</taxon>
        <taxon>Pseudomonadota</taxon>
        <taxon>Gammaproteobacteria</taxon>
        <taxon>Vibrionales</taxon>
        <taxon>Vibrionaceae</taxon>
        <taxon>Vibrio</taxon>
    </lineage>
</organism>
<comment type="similarity">
    <text evidence="1 2">Belongs to the TelA family.</text>
</comment>
<dbReference type="EMBL" id="BSPW01000082">
    <property type="protein sequence ID" value="GLT19696.1"/>
    <property type="molecule type" value="Genomic_DNA"/>
</dbReference>
<proteinExistence type="inferred from homology"/>
<keyword evidence="5" id="KW-1185">Reference proteome</keyword>
<dbReference type="RefSeq" id="WP_284193534.1">
    <property type="nucleotide sequence ID" value="NZ_BSPW01000082.1"/>
</dbReference>
<evidence type="ECO:0000256" key="3">
    <source>
        <dbReference type="SAM" id="MobiDB-lite"/>
    </source>
</evidence>
<dbReference type="InterPro" id="IPR008863">
    <property type="entry name" value="Toxic_anion-R_TelA"/>
</dbReference>
<evidence type="ECO:0008006" key="6">
    <source>
        <dbReference type="Google" id="ProtNLM"/>
    </source>
</evidence>
<feature type="region of interest" description="Disordered" evidence="3">
    <location>
        <begin position="1"/>
        <end position="21"/>
    </location>
</feature>
<dbReference type="PANTHER" id="PTHR38432">
    <property type="entry name" value="TELA-LIKE PROTEIN SAOUHSC_01408"/>
    <property type="match status" value="1"/>
</dbReference>
<evidence type="ECO:0000256" key="2">
    <source>
        <dbReference type="PIRNR" id="PIRNR026508"/>
    </source>
</evidence>
<gene>
    <name evidence="4" type="primary">yaaN</name>
    <name evidence="4" type="ORF">GCM10007938_34790</name>
</gene>
<dbReference type="Pfam" id="PF05816">
    <property type="entry name" value="TelA"/>
    <property type="match status" value="1"/>
</dbReference>
<name>A0ABQ6F4I6_9VIBR</name>
<accession>A0ABQ6F4I6</accession>
<reference evidence="5" key="1">
    <citation type="journal article" date="2019" name="Int. J. Syst. Evol. Microbiol.">
        <title>The Global Catalogue of Microorganisms (GCM) 10K type strain sequencing project: providing services to taxonomists for standard genome sequencing and annotation.</title>
        <authorList>
            <consortium name="The Broad Institute Genomics Platform"/>
            <consortium name="The Broad Institute Genome Sequencing Center for Infectious Disease"/>
            <person name="Wu L."/>
            <person name="Ma J."/>
        </authorList>
    </citation>
    <scope>NUCLEOTIDE SEQUENCE [LARGE SCALE GENOMIC DNA]</scope>
    <source>
        <strain evidence="5">NBRC 108723</strain>
    </source>
</reference>
<dbReference type="Proteomes" id="UP001157138">
    <property type="component" value="Unassembled WGS sequence"/>
</dbReference>
<evidence type="ECO:0000313" key="5">
    <source>
        <dbReference type="Proteomes" id="UP001157138"/>
    </source>
</evidence>